<organism evidence="4 5">
    <name type="scientific">Quercus rubra</name>
    <name type="common">Northern red oak</name>
    <name type="synonym">Quercus borealis</name>
    <dbReference type="NCBI Taxonomy" id="3512"/>
    <lineage>
        <taxon>Eukaryota</taxon>
        <taxon>Viridiplantae</taxon>
        <taxon>Streptophyta</taxon>
        <taxon>Embryophyta</taxon>
        <taxon>Tracheophyta</taxon>
        <taxon>Spermatophyta</taxon>
        <taxon>Magnoliopsida</taxon>
        <taxon>eudicotyledons</taxon>
        <taxon>Gunneridae</taxon>
        <taxon>Pentapetalae</taxon>
        <taxon>rosids</taxon>
        <taxon>fabids</taxon>
        <taxon>Fagales</taxon>
        <taxon>Fagaceae</taxon>
        <taxon>Quercus</taxon>
    </lineage>
</organism>
<evidence type="ECO:0000313" key="5">
    <source>
        <dbReference type="Proteomes" id="UP001324115"/>
    </source>
</evidence>
<dbReference type="InterPro" id="IPR007021">
    <property type="entry name" value="DUF659"/>
</dbReference>
<dbReference type="PANTHER" id="PTHR32166">
    <property type="entry name" value="OSJNBA0013A04.12 PROTEIN"/>
    <property type="match status" value="1"/>
</dbReference>
<evidence type="ECO:0000259" key="3">
    <source>
        <dbReference type="Pfam" id="PF05699"/>
    </source>
</evidence>
<dbReference type="Pfam" id="PF04937">
    <property type="entry name" value="DUF659"/>
    <property type="match status" value="1"/>
</dbReference>
<dbReference type="InterPro" id="IPR012337">
    <property type="entry name" value="RNaseH-like_sf"/>
</dbReference>
<dbReference type="SUPFAM" id="SSF53098">
    <property type="entry name" value="Ribonuclease H-like"/>
    <property type="match status" value="1"/>
</dbReference>
<protein>
    <recommendedName>
        <fullName evidence="6">BED-type domain-containing protein</fullName>
    </recommendedName>
</protein>
<evidence type="ECO:0000259" key="2">
    <source>
        <dbReference type="Pfam" id="PF04937"/>
    </source>
</evidence>
<feature type="region of interest" description="Disordered" evidence="1">
    <location>
        <begin position="97"/>
        <end position="118"/>
    </location>
</feature>
<name>A0AAN7FFM7_QUERU</name>
<dbReference type="InterPro" id="IPR008906">
    <property type="entry name" value="HATC_C_dom"/>
</dbReference>
<dbReference type="Pfam" id="PF05699">
    <property type="entry name" value="Dimer_Tnp_hAT"/>
    <property type="match status" value="1"/>
</dbReference>
<sequence>MESASVPSNEHASTIESNANSSFVRAKCDPAWDHVTEELKDGKSSYRYIHCEKSYKGGGINRMKRHLARIKGDMAACMGVPYDVRFQMVENLKEISKSKEQTKKDQEASNYSPLEDSPEFEDRKIGIIDNYFIPRTTLGAQPSIKSVLAGKEKKWRVDISIARWMYDACIPINAVNSSYYQPMFNAVASYEVELIVDFHRSYWADIGCTIMANGWIDTRHRTLINFLVYCPKEIIFIRSVDASDLVKDAINLSNLFDEIVSWVGPANIVHLVTDNVANYVAAGRIEIGKTDHIAKLAKCASKITVTRKNWIEIVRPRPTRFATIFIALGNLKEHKHDLQALVTSKFYVESRYAKDKKAKAVVKIILDNQFWNDCHVIVHTMSPLICLLRIVDSDEKPAMDYVYDGMYRDKKRLWEPYVNIIKDRWDDQFYIDIHAAAYWLNPAFQHDSSTLNKRLETQFAMIDVIESKFQLVDEWWKLFGSCAPTLQKFAIRILSQIAASSRCEQNWKRVKRKKFNFDPIDYASIDKTEFWVVEDEEPPFLDHEEIENALYEEEAYPIEEWSSSHVQRG</sequence>
<feature type="compositionally biased region" description="Basic and acidic residues" evidence="1">
    <location>
        <begin position="97"/>
        <end position="107"/>
    </location>
</feature>
<reference evidence="4 5" key="1">
    <citation type="journal article" date="2023" name="G3 (Bethesda)">
        <title>A haplotype-resolved chromosome-scale genome for Quercus rubra L. provides insights into the genetics of adaptive traits for red oak species.</title>
        <authorList>
            <person name="Kapoor B."/>
            <person name="Jenkins J."/>
            <person name="Schmutz J."/>
            <person name="Zhebentyayeva T."/>
            <person name="Kuelheim C."/>
            <person name="Coggeshall M."/>
            <person name="Heim C."/>
            <person name="Lasky J.R."/>
            <person name="Leites L."/>
            <person name="Islam-Faridi N."/>
            <person name="Romero-Severson J."/>
            <person name="DeLeo V.L."/>
            <person name="Lucas S.M."/>
            <person name="Lazic D."/>
            <person name="Gailing O."/>
            <person name="Carlson J."/>
            <person name="Staton M."/>
        </authorList>
    </citation>
    <scope>NUCLEOTIDE SEQUENCE [LARGE SCALE GENOMIC DNA]</scope>
    <source>
        <strain evidence="4">Pseudo-F2</strain>
    </source>
</reference>
<dbReference type="GO" id="GO:0046983">
    <property type="term" value="F:protein dimerization activity"/>
    <property type="evidence" value="ECO:0007669"/>
    <property type="project" value="InterPro"/>
</dbReference>
<dbReference type="EMBL" id="JAXUIC010000005">
    <property type="protein sequence ID" value="KAK4589441.1"/>
    <property type="molecule type" value="Genomic_DNA"/>
</dbReference>
<feature type="domain" description="DUF659" evidence="2">
    <location>
        <begin position="191"/>
        <end position="297"/>
    </location>
</feature>
<keyword evidence="5" id="KW-1185">Reference proteome</keyword>
<accession>A0AAN7FFM7</accession>
<evidence type="ECO:0008006" key="6">
    <source>
        <dbReference type="Google" id="ProtNLM"/>
    </source>
</evidence>
<proteinExistence type="predicted"/>
<dbReference type="AlphaFoldDB" id="A0AAN7FFM7"/>
<dbReference type="Proteomes" id="UP001324115">
    <property type="component" value="Unassembled WGS sequence"/>
</dbReference>
<feature type="domain" description="HAT C-terminal dimerisation" evidence="3">
    <location>
        <begin position="461"/>
        <end position="508"/>
    </location>
</feature>
<evidence type="ECO:0000256" key="1">
    <source>
        <dbReference type="SAM" id="MobiDB-lite"/>
    </source>
</evidence>
<comment type="caution">
    <text evidence="4">The sequence shown here is derived from an EMBL/GenBank/DDBJ whole genome shotgun (WGS) entry which is preliminary data.</text>
</comment>
<evidence type="ECO:0000313" key="4">
    <source>
        <dbReference type="EMBL" id="KAK4589441.1"/>
    </source>
</evidence>
<dbReference type="PANTHER" id="PTHR32166:SF121">
    <property type="entry name" value="DUF659 DOMAIN-CONTAINING PROTEIN"/>
    <property type="match status" value="1"/>
</dbReference>
<gene>
    <name evidence="4" type="ORF">RGQ29_020137</name>
</gene>